<name>A0AAV7ANE4_ENGPU</name>
<dbReference type="AlphaFoldDB" id="A0AAV7ANE4"/>
<comment type="caution">
    <text evidence="1">The sequence shown here is derived from an EMBL/GenBank/DDBJ whole genome shotgun (WGS) entry which is preliminary data.</text>
</comment>
<proteinExistence type="predicted"/>
<gene>
    <name evidence="1" type="ORF">GDO81_015383</name>
</gene>
<sequence>MMSLTGLTEGSLFQMSREILFKALPCRQTFSLKLSYMALFYLSFPESGGLPTSPEASAGDVNKC</sequence>
<evidence type="ECO:0000313" key="2">
    <source>
        <dbReference type="Proteomes" id="UP000824782"/>
    </source>
</evidence>
<organism evidence="1 2">
    <name type="scientific">Engystomops pustulosus</name>
    <name type="common">Tungara frog</name>
    <name type="synonym">Physalaemus pustulosus</name>
    <dbReference type="NCBI Taxonomy" id="76066"/>
    <lineage>
        <taxon>Eukaryota</taxon>
        <taxon>Metazoa</taxon>
        <taxon>Chordata</taxon>
        <taxon>Craniata</taxon>
        <taxon>Vertebrata</taxon>
        <taxon>Euteleostomi</taxon>
        <taxon>Amphibia</taxon>
        <taxon>Batrachia</taxon>
        <taxon>Anura</taxon>
        <taxon>Neobatrachia</taxon>
        <taxon>Hyloidea</taxon>
        <taxon>Leptodactylidae</taxon>
        <taxon>Leiuperinae</taxon>
        <taxon>Engystomops</taxon>
    </lineage>
</organism>
<reference evidence="1" key="1">
    <citation type="thesis" date="2020" institute="ProQuest LLC" country="789 East Eisenhower Parkway, Ann Arbor, MI, USA">
        <title>Comparative Genomics and Chromosome Evolution.</title>
        <authorList>
            <person name="Mudd A.B."/>
        </authorList>
    </citation>
    <scope>NUCLEOTIDE SEQUENCE</scope>
    <source>
        <strain evidence="1">237g6f4</strain>
        <tissue evidence="1">Blood</tissue>
    </source>
</reference>
<evidence type="ECO:0000313" key="1">
    <source>
        <dbReference type="EMBL" id="KAG8561542.1"/>
    </source>
</evidence>
<dbReference type="Proteomes" id="UP000824782">
    <property type="component" value="Unassembled WGS sequence"/>
</dbReference>
<dbReference type="EMBL" id="WNYA01000007">
    <property type="protein sequence ID" value="KAG8561542.1"/>
    <property type="molecule type" value="Genomic_DNA"/>
</dbReference>
<protein>
    <submittedName>
        <fullName evidence="1">Uncharacterized protein</fullName>
    </submittedName>
</protein>
<accession>A0AAV7ANE4</accession>
<keyword evidence="2" id="KW-1185">Reference proteome</keyword>